<name>A0A9P8NVS0_9ASCO</name>
<reference evidence="1" key="1">
    <citation type="journal article" date="2021" name="Open Biol.">
        <title>Shared evolutionary footprints suggest mitochondrial oxidative damage underlies multiple complex I losses in fungi.</title>
        <authorList>
            <person name="Schikora-Tamarit M.A."/>
            <person name="Marcet-Houben M."/>
            <person name="Nosek J."/>
            <person name="Gabaldon T."/>
        </authorList>
    </citation>
    <scope>NUCLEOTIDE SEQUENCE</scope>
    <source>
        <strain evidence="1">CBS6075</strain>
    </source>
</reference>
<evidence type="ECO:0000313" key="1">
    <source>
        <dbReference type="EMBL" id="KAH3660292.1"/>
    </source>
</evidence>
<protein>
    <submittedName>
        <fullName evidence="1">Uncharacterized protein</fullName>
    </submittedName>
</protein>
<dbReference type="GeneID" id="70238842"/>
<dbReference type="Proteomes" id="UP000769157">
    <property type="component" value="Unassembled WGS sequence"/>
</dbReference>
<proteinExistence type="predicted"/>
<sequence>MSSLETMGLNRVGLILSSQIRFCSSIVFAVHRSSTSAVTPQILNTYRAILNAHLEKPVSYKPRPSTLKVFSPLAYQYWNALEDMWGAILVTSSSLKPSILPRPNIFQISSLFSDLNAASFSSIR</sequence>
<dbReference type="OrthoDB" id="10416197at2759"/>
<gene>
    <name evidence="1" type="ORF">OGAPHI_006878</name>
</gene>
<dbReference type="RefSeq" id="XP_046057995.1">
    <property type="nucleotide sequence ID" value="XM_046208211.1"/>
</dbReference>
<reference evidence="1" key="2">
    <citation type="submission" date="2021-01" db="EMBL/GenBank/DDBJ databases">
        <authorList>
            <person name="Schikora-Tamarit M.A."/>
        </authorList>
    </citation>
    <scope>NUCLEOTIDE SEQUENCE</scope>
    <source>
        <strain evidence="1">CBS6075</strain>
    </source>
</reference>
<comment type="caution">
    <text evidence="1">The sequence shown here is derived from an EMBL/GenBank/DDBJ whole genome shotgun (WGS) entry which is preliminary data.</text>
</comment>
<keyword evidence="2" id="KW-1185">Reference proteome</keyword>
<dbReference type="AlphaFoldDB" id="A0A9P8NVS0"/>
<accession>A0A9P8NVS0</accession>
<organism evidence="1 2">
    <name type="scientific">Ogataea philodendri</name>
    <dbReference type="NCBI Taxonomy" id="1378263"/>
    <lineage>
        <taxon>Eukaryota</taxon>
        <taxon>Fungi</taxon>
        <taxon>Dikarya</taxon>
        <taxon>Ascomycota</taxon>
        <taxon>Saccharomycotina</taxon>
        <taxon>Pichiomycetes</taxon>
        <taxon>Pichiales</taxon>
        <taxon>Pichiaceae</taxon>
        <taxon>Ogataea</taxon>
    </lineage>
</organism>
<dbReference type="EMBL" id="JAEUBE010000504">
    <property type="protein sequence ID" value="KAH3660292.1"/>
    <property type="molecule type" value="Genomic_DNA"/>
</dbReference>
<evidence type="ECO:0000313" key="2">
    <source>
        <dbReference type="Proteomes" id="UP000769157"/>
    </source>
</evidence>